<dbReference type="PANTHER" id="PTHR30595">
    <property type="entry name" value="GLPR-RELATED TRANSCRIPTIONAL REPRESSOR"/>
    <property type="match status" value="1"/>
</dbReference>
<sequence length="417" mass="46996">IFNIYWCLKGVEIDQQDGNSEVENPKFDIYPVIAQGMSLNRHWCSEDVPLEELAALLTGMANSEGGSVFLGIDPNFGQVEGVQDVPSAIDRLFRACLLSDPTLVLPVPRNHRIGQVDVLEISVPQGLPHAFSIEGRYYWRVDRRTDPIPPRQLRQLLVERGLLQFESQVPADASYQDLDPQQLRAYAESFYAALNLPEDRDRPEIKEILLQRGCIKEVDGELQPTYAALLLFGRSPQRWLPTAQILATRFSGDSFGDRFIKQEMNGSLSQQLKQAENFLRTNLQTVVRMVGLTHQETLEYPFDAVRELIINSVAHRDYNAQGDCIHLNIFSNQLEVTSPGGLPGPITIENLLKARFSRNPVIVQILADLGFVERLGYGLDRVVTSMRENSLPPPHFEETSGVFRVTLRNEPESDLSS</sequence>
<dbReference type="InterPro" id="IPR038475">
    <property type="entry name" value="RecG_C_sf"/>
</dbReference>
<dbReference type="InterPro" id="IPR038461">
    <property type="entry name" value="Schlafen_AlbA_2_dom_sf"/>
</dbReference>
<dbReference type="InterPro" id="IPR007421">
    <property type="entry name" value="Schlafen_AlbA_2_dom"/>
</dbReference>
<feature type="non-terminal residue" evidence="2">
    <location>
        <position position="1"/>
    </location>
</feature>
<dbReference type="Pfam" id="PF04326">
    <property type="entry name" value="SLFN_AlbA_2"/>
    <property type="match status" value="1"/>
</dbReference>
<dbReference type="EMBL" id="BARU01007087">
    <property type="protein sequence ID" value="GAH41110.1"/>
    <property type="molecule type" value="Genomic_DNA"/>
</dbReference>
<proteinExistence type="predicted"/>
<gene>
    <name evidence="2" type="ORF">S03H2_13978</name>
</gene>
<evidence type="ECO:0000259" key="1">
    <source>
        <dbReference type="Pfam" id="PF04326"/>
    </source>
</evidence>
<dbReference type="PANTHER" id="PTHR30595:SF6">
    <property type="entry name" value="SCHLAFEN ALBA-2 DOMAIN-CONTAINING PROTEIN"/>
    <property type="match status" value="1"/>
</dbReference>
<comment type="caution">
    <text evidence="2">The sequence shown here is derived from an EMBL/GenBank/DDBJ whole genome shotgun (WGS) entry which is preliminary data.</text>
</comment>
<organism evidence="2">
    <name type="scientific">marine sediment metagenome</name>
    <dbReference type="NCBI Taxonomy" id="412755"/>
    <lineage>
        <taxon>unclassified sequences</taxon>
        <taxon>metagenomes</taxon>
        <taxon>ecological metagenomes</taxon>
    </lineage>
</organism>
<accession>X1G8G9</accession>
<evidence type="ECO:0000313" key="2">
    <source>
        <dbReference type="EMBL" id="GAH41110.1"/>
    </source>
</evidence>
<feature type="domain" description="Schlafen AlbA-2" evidence="1">
    <location>
        <begin position="53"/>
        <end position="148"/>
    </location>
</feature>
<name>X1G8G9_9ZZZZ</name>
<feature type="non-terminal residue" evidence="2">
    <location>
        <position position="417"/>
    </location>
</feature>
<protein>
    <recommendedName>
        <fullName evidence="1">Schlafen AlbA-2 domain-containing protein</fullName>
    </recommendedName>
</protein>
<dbReference type="Gene3D" id="3.30.950.30">
    <property type="entry name" value="Schlafen, AAA domain"/>
    <property type="match status" value="1"/>
</dbReference>
<dbReference type="Gene3D" id="3.30.565.60">
    <property type="match status" value="1"/>
</dbReference>
<dbReference type="AlphaFoldDB" id="X1G8G9"/>
<dbReference type="Pfam" id="PF13749">
    <property type="entry name" value="HATPase_c_4"/>
    <property type="match status" value="1"/>
</dbReference>
<reference evidence="2" key="1">
    <citation type="journal article" date="2014" name="Front. Microbiol.">
        <title>High frequency of phylogenetically diverse reductive dehalogenase-homologous genes in deep subseafloor sedimentary metagenomes.</title>
        <authorList>
            <person name="Kawai M."/>
            <person name="Futagami T."/>
            <person name="Toyoda A."/>
            <person name="Takaki Y."/>
            <person name="Nishi S."/>
            <person name="Hori S."/>
            <person name="Arai W."/>
            <person name="Tsubouchi T."/>
            <person name="Morono Y."/>
            <person name="Uchiyama I."/>
            <person name="Ito T."/>
            <person name="Fujiyama A."/>
            <person name="Inagaki F."/>
            <person name="Takami H."/>
        </authorList>
    </citation>
    <scope>NUCLEOTIDE SEQUENCE</scope>
    <source>
        <strain evidence="2">Expedition CK06-06</strain>
    </source>
</reference>